<dbReference type="PANTHER" id="PTHR43280:SF32">
    <property type="entry name" value="TRANSCRIPTIONAL REGULATORY PROTEIN"/>
    <property type="match status" value="1"/>
</dbReference>
<keyword evidence="2" id="KW-0238">DNA-binding</keyword>
<dbReference type="GO" id="GO:0043565">
    <property type="term" value="F:sequence-specific DNA binding"/>
    <property type="evidence" value="ECO:0007669"/>
    <property type="project" value="InterPro"/>
</dbReference>
<evidence type="ECO:0000256" key="2">
    <source>
        <dbReference type="ARBA" id="ARBA00023125"/>
    </source>
</evidence>
<dbReference type="PROSITE" id="PS01124">
    <property type="entry name" value="HTH_ARAC_FAMILY_2"/>
    <property type="match status" value="1"/>
</dbReference>
<dbReference type="PANTHER" id="PTHR43280">
    <property type="entry name" value="ARAC-FAMILY TRANSCRIPTIONAL REGULATOR"/>
    <property type="match status" value="1"/>
</dbReference>
<evidence type="ECO:0000313" key="6">
    <source>
        <dbReference type="Proteomes" id="UP000252182"/>
    </source>
</evidence>
<gene>
    <name evidence="5" type="primary">araC</name>
    <name evidence="5" type="ORF">DTO96_100600</name>
</gene>
<dbReference type="Pfam" id="PF02311">
    <property type="entry name" value="AraC_binding"/>
    <property type="match status" value="1"/>
</dbReference>
<feature type="domain" description="HTH araC/xylS-type" evidence="4">
    <location>
        <begin position="184"/>
        <end position="282"/>
    </location>
</feature>
<dbReference type="RefSeq" id="WP_114562143.1">
    <property type="nucleotide sequence ID" value="NZ_CP031124.1"/>
</dbReference>
<dbReference type="InterPro" id="IPR014710">
    <property type="entry name" value="RmlC-like_jellyroll"/>
</dbReference>
<dbReference type="InterPro" id="IPR003313">
    <property type="entry name" value="AraC-bd"/>
</dbReference>
<evidence type="ECO:0000256" key="3">
    <source>
        <dbReference type="ARBA" id="ARBA00023163"/>
    </source>
</evidence>
<dbReference type="Proteomes" id="UP000252182">
    <property type="component" value="Chromosome"/>
</dbReference>
<dbReference type="SUPFAM" id="SSF51215">
    <property type="entry name" value="Regulatory protein AraC"/>
    <property type="match status" value="1"/>
</dbReference>
<dbReference type="EMBL" id="CP031124">
    <property type="protein sequence ID" value="AXF84889.1"/>
    <property type="molecule type" value="Genomic_DNA"/>
</dbReference>
<organism evidence="5 6">
    <name type="scientific">Ephemeroptericola cinctiostellae</name>
    <dbReference type="NCBI Taxonomy" id="2268024"/>
    <lineage>
        <taxon>Bacteria</taxon>
        <taxon>Pseudomonadati</taxon>
        <taxon>Pseudomonadota</taxon>
        <taxon>Betaproteobacteria</taxon>
        <taxon>Burkholderiales</taxon>
        <taxon>Burkholderiaceae</taxon>
        <taxon>Ephemeroptericola</taxon>
    </lineage>
</organism>
<keyword evidence="3" id="KW-0804">Transcription</keyword>
<dbReference type="InterPro" id="IPR009057">
    <property type="entry name" value="Homeodomain-like_sf"/>
</dbReference>
<dbReference type="OrthoDB" id="9803764at2"/>
<dbReference type="SUPFAM" id="SSF46689">
    <property type="entry name" value="Homeodomain-like"/>
    <property type="match status" value="1"/>
</dbReference>
<dbReference type="InterPro" id="IPR037923">
    <property type="entry name" value="HTH-like"/>
</dbReference>
<proteinExistence type="predicted"/>
<reference evidence="6" key="1">
    <citation type="submission" date="2018-07" db="EMBL/GenBank/DDBJ databases">
        <authorList>
            <person name="Kim H."/>
        </authorList>
    </citation>
    <scope>NUCLEOTIDE SEQUENCE [LARGE SCALE GENOMIC DNA]</scope>
    <source>
        <strain evidence="6">F02</strain>
    </source>
</reference>
<keyword evidence="6" id="KW-1185">Reference proteome</keyword>
<dbReference type="Gene3D" id="2.60.120.10">
    <property type="entry name" value="Jelly Rolls"/>
    <property type="match status" value="1"/>
</dbReference>
<protein>
    <submittedName>
        <fullName evidence="5">Arabinose operon regulatory protein</fullName>
    </submittedName>
</protein>
<evidence type="ECO:0000313" key="5">
    <source>
        <dbReference type="EMBL" id="AXF84889.1"/>
    </source>
</evidence>
<keyword evidence="1" id="KW-0805">Transcription regulation</keyword>
<dbReference type="AlphaFoldDB" id="A0A345D951"/>
<name>A0A345D951_9BURK</name>
<dbReference type="Pfam" id="PF12833">
    <property type="entry name" value="HTH_18"/>
    <property type="match status" value="1"/>
</dbReference>
<dbReference type="InterPro" id="IPR018060">
    <property type="entry name" value="HTH_AraC"/>
</dbReference>
<sequence length="288" mass="33030">MSNAVIPISFDPPASYLLDIEVLPMAVFKHRLNDTVAHTQRALFYMMFVVTKGDLIHAVDSATHHCHAHDCLLIKPNQIHQFSNSLDWDGWVLLFSPNLLLSHSKEEEILYQLPTSFSLNAPLLNACINHLRTMSDDTHLNGHRTEVNTLLRHQLNALLVRLRLADELFAFKVDADEIRAARFKRFRLLLESHFETEHQIGFYADQMGLSHKTLNRLCLQMVNASAKSLITDRLVLEAKRLLVHTTLPIQSIGDVLSFDEVSNFVKLFKKHTQSTPKQFRIQHNSTRP</sequence>
<accession>A0A345D951</accession>
<dbReference type="SMART" id="SM00342">
    <property type="entry name" value="HTH_ARAC"/>
    <property type="match status" value="1"/>
</dbReference>
<evidence type="ECO:0000256" key="1">
    <source>
        <dbReference type="ARBA" id="ARBA00023015"/>
    </source>
</evidence>
<dbReference type="GO" id="GO:0003700">
    <property type="term" value="F:DNA-binding transcription factor activity"/>
    <property type="evidence" value="ECO:0007669"/>
    <property type="project" value="InterPro"/>
</dbReference>
<dbReference type="Gene3D" id="1.10.10.60">
    <property type="entry name" value="Homeodomain-like"/>
    <property type="match status" value="1"/>
</dbReference>
<evidence type="ECO:0000259" key="4">
    <source>
        <dbReference type="PROSITE" id="PS01124"/>
    </source>
</evidence>
<dbReference type="KEGG" id="hyf:DTO96_100600"/>